<gene>
    <name evidence="1" type="ORF">HRJ53_19260</name>
</gene>
<comment type="caution">
    <text evidence="1">The sequence shown here is derived from an EMBL/GenBank/DDBJ whole genome shotgun (WGS) entry which is preliminary data.</text>
</comment>
<name>A0A7V8NTF5_9BACT</name>
<keyword evidence="2" id="KW-1185">Reference proteome</keyword>
<sequence length="273" mass="30066">MSEFIAPEPVAPDLGRARVATGDELAALLHHPSADVLLALLDNPALDEAQLCLLLERKDLPGQVLEEAGKRKPLLKTYRVKRTLCFHPRGPRLVTLGLIRELYLMDLVQLALSPAVPAELKRNAEERLLMRLPQIPLGQKITLARRGPGRVAGALLTEGHPQLLSVVLDNPYLTEAQVLKALSREKLPPGVVPAIIHHRKWSISYNIRIAVLRQPNAPLTTILSYLPQLTVSDLRELAAPGIVPETLRRYIQAEVQRRLGAGVPKGSPASRDQ</sequence>
<reference evidence="1" key="1">
    <citation type="submission" date="2020-06" db="EMBL/GenBank/DDBJ databases">
        <title>Legume-microbial interactions unlock mineral nutrients during tropical forest succession.</title>
        <authorList>
            <person name="Epihov D.Z."/>
        </authorList>
    </citation>
    <scope>NUCLEOTIDE SEQUENCE [LARGE SCALE GENOMIC DNA]</scope>
    <source>
        <strain evidence="1">Pan2503</strain>
    </source>
</reference>
<organism evidence="1 2">
    <name type="scientific">Candidatus Acidiferrum panamense</name>
    <dbReference type="NCBI Taxonomy" id="2741543"/>
    <lineage>
        <taxon>Bacteria</taxon>
        <taxon>Pseudomonadati</taxon>
        <taxon>Acidobacteriota</taxon>
        <taxon>Terriglobia</taxon>
        <taxon>Candidatus Acidiferrales</taxon>
        <taxon>Candidatus Acidiferrum</taxon>
    </lineage>
</organism>
<dbReference type="Proteomes" id="UP000567293">
    <property type="component" value="Unassembled WGS sequence"/>
</dbReference>
<evidence type="ECO:0000313" key="1">
    <source>
        <dbReference type="EMBL" id="MBA0087128.1"/>
    </source>
</evidence>
<dbReference type="AlphaFoldDB" id="A0A7V8NTF5"/>
<dbReference type="EMBL" id="JACDQQ010001843">
    <property type="protein sequence ID" value="MBA0087128.1"/>
    <property type="molecule type" value="Genomic_DNA"/>
</dbReference>
<protein>
    <submittedName>
        <fullName evidence="1">Uncharacterized protein</fullName>
    </submittedName>
</protein>
<evidence type="ECO:0000313" key="2">
    <source>
        <dbReference type="Proteomes" id="UP000567293"/>
    </source>
</evidence>
<proteinExistence type="predicted"/>
<accession>A0A7V8NTF5</accession>